<dbReference type="InterPro" id="IPR009936">
    <property type="entry name" value="DUF1468"/>
</dbReference>
<protein>
    <submittedName>
        <fullName evidence="3">Tripartite tricarboxylate transporter TctB family protein</fullName>
    </submittedName>
</protein>
<keyword evidence="1" id="KW-0472">Membrane</keyword>
<dbReference type="AlphaFoldDB" id="A0A964T3C3"/>
<accession>A0A964T3C3</accession>
<evidence type="ECO:0000256" key="1">
    <source>
        <dbReference type="SAM" id="Phobius"/>
    </source>
</evidence>
<gene>
    <name evidence="3" type="ORF">E4O86_08150</name>
</gene>
<feature type="transmembrane region" description="Helical" evidence="1">
    <location>
        <begin position="52"/>
        <end position="73"/>
    </location>
</feature>
<keyword evidence="1" id="KW-1133">Transmembrane helix</keyword>
<proteinExistence type="predicted"/>
<evidence type="ECO:0000313" key="4">
    <source>
        <dbReference type="Proteomes" id="UP000773614"/>
    </source>
</evidence>
<evidence type="ECO:0000259" key="2">
    <source>
        <dbReference type="Pfam" id="PF07331"/>
    </source>
</evidence>
<evidence type="ECO:0000313" key="3">
    <source>
        <dbReference type="EMBL" id="MYZ47683.1"/>
    </source>
</evidence>
<dbReference type="EMBL" id="SPKJ01000019">
    <property type="protein sequence ID" value="MYZ47683.1"/>
    <property type="molecule type" value="Genomic_DNA"/>
</dbReference>
<organism evidence="3 4">
    <name type="scientific">Propylenella binzhouense</name>
    <dbReference type="NCBI Taxonomy" id="2555902"/>
    <lineage>
        <taxon>Bacteria</taxon>
        <taxon>Pseudomonadati</taxon>
        <taxon>Pseudomonadota</taxon>
        <taxon>Alphaproteobacteria</taxon>
        <taxon>Hyphomicrobiales</taxon>
        <taxon>Propylenellaceae</taxon>
        <taxon>Propylenella</taxon>
    </lineage>
</organism>
<reference evidence="3" key="1">
    <citation type="submission" date="2019-03" db="EMBL/GenBank/DDBJ databases">
        <title>Afifella sp. nov., isolated from activated sludge.</title>
        <authorList>
            <person name="Li Q."/>
            <person name="Liu Y."/>
        </authorList>
    </citation>
    <scope>NUCLEOTIDE SEQUENCE</scope>
    <source>
        <strain evidence="3">L72</strain>
    </source>
</reference>
<feature type="transmembrane region" description="Helical" evidence="1">
    <location>
        <begin position="20"/>
        <end position="40"/>
    </location>
</feature>
<comment type="caution">
    <text evidence="3">The sequence shown here is derived from an EMBL/GenBank/DDBJ whole genome shotgun (WGS) entry which is preliminary data.</text>
</comment>
<dbReference type="Pfam" id="PF07331">
    <property type="entry name" value="TctB"/>
    <property type="match status" value="1"/>
</dbReference>
<name>A0A964T3C3_9HYPH</name>
<keyword evidence="4" id="KW-1185">Reference proteome</keyword>
<feature type="transmembrane region" description="Helical" evidence="1">
    <location>
        <begin position="85"/>
        <end position="103"/>
    </location>
</feature>
<feature type="transmembrane region" description="Helical" evidence="1">
    <location>
        <begin position="109"/>
        <end position="129"/>
    </location>
</feature>
<feature type="transmembrane region" description="Helical" evidence="1">
    <location>
        <begin position="136"/>
        <end position="155"/>
    </location>
</feature>
<keyword evidence="1" id="KW-0812">Transmembrane</keyword>
<feature type="domain" description="DUF1468" evidence="2">
    <location>
        <begin position="21"/>
        <end position="155"/>
    </location>
</feature>
<sequence length="160" mass="16503">MRRTGRGDLRTMRLTVTRDLLAGLLFLGLGGGAALMSSSYRFGTILRMGPGFFPVTLGLMVALIGLVVTARAIVAPDGSPPVGTIRLRPVLLVSASVVVFALLVERLGLAAAVAALVVVGSLAGPGLTVRGAVAKVVVLVAIAVAIFVYGLAIPFKVWPW</sequence>
<dbReference type="Proteomes" id="UP000773614">
    <property type="component" value="Unassembled WGS sequence"/>
</dbReference>